<feature type="region of interest" description="Disordered" evidence="1">
    <location>
        <begin position="1"/>
        <end position="38"/>
    </location>
</feature>
<reference evidence="2 3" key="1">
    <citation type="submission" date="2023-07" db="EMBL/GenBank/DDBJ databases">
        <title>Sequencing the genomes of 1000 actinobacteria strains.</title>
        <authorList>
            <person name="Klenk H.-P."/>
        </authorList>
    </citation>
    <scope>NUCLEOTIDE SEQUENCE [LARGE SCALE GENOMIC DNA]</scope>
    <source>
        <strain evidence="2 3">DSM 14785</strain>
    </source>
</reference>
<protein>
    <submittedName>
        <fullName evidence="2">Uncharacterized protein</fullName>
    </submittedName>
</protein>
<keyword evidence="3" id="KW-1185">Reference proteome</keyword>
<organism evidence="2 3">
    <name type="scientific">Cellulomonas iranensis</name>
    <dbReference type="NCBI Taxonomy" id="76862"/>
    <lineage>
        <taxon>Bacteria</taxon>
        <taxon>Bacillati</taxon>
        <taxon>Actinomycetota</taxon>
        <taxon>Actinomycetes</taxon>
        <taxon>Micrococcales</taxon>
        <taxon>Cellulomonadaceae</taxon>
        <taxon>Cellulomonas</taxon>
    </lineage>
</organism>
<proteinExistence type="predicted"/>
<evidence type="ECO:0000313" key="3">
    <source>
        <dbReference type="Proteomes" id="UP001240250"/>
    </source>
</evidence>
<gene>
    <name evidence="2" type="ORF">JO380_001890</name>
</gene>
<evidence type="ECO:0000256" key="1">
    <source>
        <dbReference type="SAM" id="MobiDB-lite"/>
    </source>
</evidence>
<evidence type="ECO:0000313" key="2">
    <source>
        <dbReference type="EMBL" id="MDQ0425509.1"/>
    </source>
</evidence>
<name>A0ABU0GJF7_9CELL</name>
<sequence length="62" mass="6596">MRAAPVRAEPASGPAPTPAPTPDRRVPPPEGFEDWFGARPIVPVPEGFLRRPEPAEVSASNP</sequence>
<dbReference type="RefSeq" id="WP_070319519.1">
    <property type="nucleotide sequence ID" value="NZ_JAUSVM010000001.1"/>
</dbReference>
<dbReference type="Proteomes" id="UP001240250">
    <property type="component" value="Unassembled WGS sequence"/>
</dbReference>
<accession>A0ABU0GJF7</accession>
<dbReference type="EMBL" id="JAUSVM010000001">
    <property type="protein sequence ID" value="MDQ0425509.1"/>
    <property type="molecule type" value="Genomic_DNA"/>
</dbReference>
<comment type="caution">
    <text evidence="2">The sequence shown here is derived from an EMBL/GenBank/DDBJ whole genome shotgun (WGS) entry which is preliminary data.</text>
</comment>